<feature type="domain" description="Lactate/malate dehydrogenase N-terminal" evidence="5">
    <location>
        <begin position="1"/>
        <end position="61"/>
    </location>
</feature>
<name>A0A0A9YUY5_LYGHE</name>
<gene>
    <name evidence="7" type="primary">mdh_0</name>
    <name evidence="8" type="synonym">mdh</name>
    <name evidence="6" type="synonym">mdh_1</name>
    <name evidence="7" type="ORF">CM83_17577</name>
    <name evidence="6" type="ORF">CM83_17578</name>
    <name evidence="8" type="ORF">g.12616</name>
</gene>
<accession>A0A0A9YUY5</accession>
<reference evidence="7" key="1">
    <citation type="journal article" date="2014" name="PLoS ONE">
        <title>Transcriptome-Based Identification of ABC Transporters in the Western Tarnished Plant Bug Lygus hesperus.</title>
        <authorList>
            <person name="Hull J.J."/>
            <person name="Chaney K."/>
            <person name="Geib S.M."/>
            <person name="Fabrick J.A."/>
            <person name="Brent C.S."/>
            <person name="Walsh D."/>
            <person name="Lavine L.C."/>
        </authorList>
    </citation>
    <scope>NUCLEOTIDE SEQUENCE</scope>
</reference>
<dbReference type="EC" id="1.1.1.37" evidence="1"/>
<reference evidence="7" key="2">
    <citation type="submission" date="2014-07" db="EMBL/GenBank/DDBJ databases">
        <authorList>
            <person name="Hull J."/>
        </authorList>
    </citation>
    <scope>NUCLEOTIDE SEQUENCE</scope>
</reference>
<evidence type="ECO:0000313" key="8">
    <source>
        <dbReference type="EMBL" id="JAQ10056.1"/>
    </source>
</evidence>
<dbReference type="AlphaFoldDB" id="A0A0A9YUY5"/>
<dbReference type="InterPro" id="IPR015955">
    <property type="entry name" value="Lactate_DH/Glyco_Ohase_4_C"/>
</dbReference>
<keyword evidence="3" id="KW-0560">Oxidoreductase</keyword>
<dbReference type="EMBL" id="GBHO01007610">
    <property type="protein sequence ID" value="JAG35994.1"/>
    <property type="molecule type" value="Transcribed_RNA"/>
</dbReference>
<evidence type="ECO:0000256" key="2">
    <source>
        <dbReference type="ARBA" id="ARBA00022532"/>
    </source>
</evidence>
<dbReference type="GO" id="GO:0005737">
    <property type="term" value="C:cytoplasm"/>
    <property type="evidence" value="ECO:0007669"/>
    <property type="project" value="TreeGrafter"/>
</dbReference>
<evidence type="ECO:0000256" key="1">
    <source>
        <dbReference type="ARBA" id="ARBA00012995"/>
    </source>
</evidence>
<dbReference type="Pfam" id="PF00056">
    <property type="entry name" value="Ldh_1_N"/>
    <property type="match status" value="1"/>
</dbReference>
<dbReference type="GO" id="GO:0006099">
    <property type="term" value="P:tricarboxylic acid cycle"/>
    <property type="evidence" value="ECO:0007669"/>
    <property type="project" value="UniProtKB-KW"/>
</dbReference>
<dbReference type="PANTHER" id="PTHR11540:SF18">
    <property type="entry name" value="MALATE DEHYDROGENASE"/>
    <property type="match status" value="1"/>
</dbReference>
<dbReference type="Gene3D" id="3.40.50.720">
    <property type="entry name" value="NAD(P)-binding Rossmann-like Domain"/>
    <property type="match status" value="1"/>
</dbReference>
<sequence length="118" mass="13114">MTRDDLFNINASIIFNITKTCAQVNSTAIYCIVTNPVNSTVPIAAEVMKKLGIYNRDKLLGVSLLDGLRATRFINEARYPIHTDYVNVVGGHSDVTIVPLFHQLNGPLPEEKMLEKIV</sequence>
<evidence type="ECO:0000256" key="3">
    <source>
        <dbReference type="ARBA" id="ARBA00023002"/>
    </source>
</evidence>
<evidence type="ECO:0000256" key="4">
    <source>
        <dbReference type="ARBA" id="ARBA00023027"/>
    </source>
</evidence>
<reference evidence="8" key="3">
    <citation type="journal article" date="2016" name="Gigascience">
        <title>De novo construction of an expanded transcriptome assembly for the western tarnished plant bug, Lygus hesperus.</title>
        <authorList>
            <person name="Tassone E.E."/>
            <person name="Geib S.M."/>
            <person name="Hall B."/>
            <person name="Fabrick J.A."/>
            <person name="Brent C.S."/>
            <person name="Hull J.J."/>
        </authorList>
    </citation>
    <scope>NUCLEOTIDE SEQUENCE</scope>
</reference>
<dbReference type="Gene3D" id="3.90.110.10">
    <property type="entry name" value="Lactate dehydrogenase/glycoside hydrolase, family 4, C-terminal"/>
    <property type="match status" value="1"/>
</dbReference>
<organism evidence="7">
    <name type="scientific">Lygus hesperus</name>
    <name type="common">Western plant bug</name>
    <dbReference type="NCBI Taxonomy" id="30085"/>
    <lineage>
        <taxon>Eukaryota</taxon>
        <taxon>Metazoa</taxon>
        <taxon>Ecdysozoa</taxon>
        <taxon>Arthropoda</taxon>
        <taxon>Hexapoda</taxon>
        <taxon>Insecta</taxon>
        <taxon>Pterygota</taxon>
        <taxon>Neoptera</taxon>
        <taxon>Paraneoptera</taxon>
        <taxon>Hemiptera</taxon>
        <taxon>Heteroptera</taxon>
        <taxon>Panheteroptera</taxon>
        <taxon>Cimicomorpha</taxon>
        <taxon>Miridae</taxon>
        <taxon>Mirini</taxon>
        <taxon>Lygus</taxon>
    </lineage>
</organism>
<keyword evidence="2" id="KW-0816">Tricarboxylic acid cycle</keyword>
<dbReference type="PANTHER" id="PTHR11540">
    <property type="entry name" value="MALATE AND LACTATE DEHYDROGENASE"/>
    <property type="match status" value="1"/>
</dbReference>
<dbReference type="GO" id="GO:0030060">
    <property type="term" value="F:L-malate dehydrogenase (NAD+) activity"/>
    <property type="evidence" value="ECO:0007669"/>
    <property type="project" value="UniProtKB-EC"/>
</dbReference>
<evidence type="ECO:0000259" key="5">
    <source>
        <dbReference type="Pfam" id="PF00056"/>
    </source>
</evidence>
<dbReference type="InterPro" id="IPR036291">
    <property type="entry name" value="NAD(P)-bd_dom_sf"/>
</dbReference>
<evidence type="ECO:0000313" key="6">
    <source>
        <dbReference type="EMBL" id="JAG35993.1"/>
    </source>
</evidence>
<dbReference type="EMBL" id="GBHO01007611">
    <property type="protein sequence ID" value="JAG35993.1"/>
    <property type="molecule type" value="Transcribed_RNA"/>
</dbReference>
<dbReference type="EMBL" id="GDHC01008573">
    <property type="protein sequence ID" value="JAQ10056.1"/>
    <property type="molecule type" value="Transcribed_RNA"/>
</dbReference>
<evidence type="ECO:0000313" key="7">
    <source>
        <dbReference type="EMBL" id="JAG35994.1"/>
    </source>
</evidence>
<keyword evidence="4" id="KW-0520">NAD</keyword>
<protein>
    <recommendedName>
        <fullName evidence="1">malate dehydrogenase</fullName>
        <ecNumber evidence="1">1.1.1.37</ecNumber>
    </recommendedName>
</protein>
<dbReference type="SUPFAM" id="SSF51735">
    <property type="entry name" value="NAD(P)-binding Rossmann-fold domains"/>
    <property type="match status" value="1"/>
</dbReference>
<dbReference type="InterPro" id="IPR001236">
    <property type="entry name" value="Lactate/malate_DH_N"/>
</dbReference>
<proteinExistence type="predicted"/>